<gene>
    <name evidence="5" type="ORF">ACFOSE_05155</name>
</gene>
<dbReference type="EC" id="3.1.21.-" evidence="5"/>
<accession>A0ABV8D0W5</accession>
<keyword evidence="5" id="KW-0540">Nuclease</keyword>
<dbReference type="Proteomes" id="UP001595901">
    <property type="component" value="Unassembled WGS sequence"/>
</dbReference>
<dbReference type="Pfam" id="PF01420">
    <property type="entry name" value="Methylase_S"/>
    <property type="match status" value="2"/>
</dbReference>
<evidence type="ECO:0000313" key="6">
    <source>
        <dbReference type="Proteomes" id="UP001595901"/>
    </source>
</evidence>
<keyword evidence="6" id="KW-1185">Reference proteome</keyword>
<reference evidence="6" key="1">
    <citation type="journal article" date="2019" name="Int. J. Syst. Evol. Microbiol.">
        <title>The Global Catalogue of Microorganisms (GCM) 10K type strain sequencing project: providing services to taxonomists for standard genome sequencing and annotation.</title>
        <authorList>
            <consortium name="The Broad Institute Genomics Platform"/>
            <consortium name="The Broad Institute Genome Sequencing Center for Infectious Disease"/>
            <person name="Wu L."/>
            <person name="Ma J."/>
        </authorList>
    </citation>
    <scope>NUCLEOTIDE SEQUENCE [LARGE SCALE GENOMIC DNA]</scope>
    <source>
        <strain evidence="6">CCUG 58728</strain>
    </source>
</reference>
<organism evidence="5 6">
    <name type="scientific">Streptococcus dentapri</name>
    <dbReference type="NCBI Taxonomy" id="573564"/>
    <lineage>
        <taxon>Bacteria</taxon>
        <taxon>Bacillati</taxon>
        <taxon>Bacillota</taxon>
        <taxon>Bacilli</taxon>
        <taxon>Lactobacillales</taxon>
        <taxon>Streptococcaceae</taxon>
        <taxon>Streptococcus</taxon>
    </lineage>
</organism>
<keyword evidence="5" id="KW-0255">Endonuclease</keyword>
<dbReference type="InterPro" id="IPR000055">
    <property type="entry name" value="Restrct_endonuc_typeI_TRD"/>
</dbReference>
<sequence length="408" mass="46019">MTKTPKLRFPGFTDDWEQRKLGEVAEIVGGGTPSTSIQNYWDGDIDWYSPAEIGNQIFLKGSQKKITELGIQKSSAKILPVGTVLFTSRAGIGNTAILARKGATNQGFQSIVPHIGELNSYFIFSRTSELKKYGEIQGAGSTFVEVSGKQMSKMPITLPTLPEQEAIGTFFRQLDELLTLHQRKLDDVKNLKQSLLQKMFPKNGEVVPEVRFPEFTDAWEQRKLGEVGFAKSGTGFPDEEQGGMEGIPFFKVSDMNTKGNENNLVVANNYVTDEQIRRKKWNVIDDVPAIFFAKVGAAVMLNRKRLVRLPFLLDNNTMAYIFDKSLWDCDFGKTIFETINLTKLTQVGALPSYNASDVEAIKIYLPQREEQEAIGTFFRQLDELLTLHQRKLEHLQSLKKSLLQQMFV</sequence>
<evidence type="ECO:0000256" key="3">
    <source>
        <dbReference type="ARBA" id="ARBA00023125"/>
    </source>
</evidence>
<feature type="domain" description="Type I restriction modification DNA specificity" evidence="4">
    <location>
        <begin position="218"/>
        <end position="395"/>
    </location>
</feature>
<evidence type="ECO:0000256" key="2">
    <source>
        <dbReference type="ARBA" id="ARBA00022747"/>
    </source>
</evidence>
<evidence type="ECO:0000256" key="1">
    <source>
        <dbReference type="ARBA" id="ARBA00010923"/>
    </source>
</evidence>
<dbReference type="InterPro" id="IPR052021">
    <property type="entry name" value="Type-I_RS_S_subunit"/>
</dbReference>
<feature type="domain" description="Type I restriction modification DNA specificity" evidence="4">
    <location>
        <begin position="14"/>
        <end position="189"/>
    </location>
</feature>
<dbReference type="EMBL" id="JBHSAC010000045">
    <property type="protein sequence ID" value="MFC3932163.1"/>
    <property type="molecule type" value="Genomic_DNA"/>
</dbReference>
<proteinExistence type="inferred from homology"/>
<evidence type="ECO:0000313" key="5">
    <source>
        <dbReference type="EMBL" id="MFC3932163.1"/>
    </source>
</evidence>
<dbReference type="SUPFAM" id="SSF116734">
    <property type="entry name" value="DNA methylase specificity domain"/>
    <property type="match status" value="2"/>
</dbReference>
<keyword evidence="3" id="KW-0238">DNA-binding</keyword>
<name>A0ABV8D0W5_9STRE</name>
<dbReference type="GO" id="GO:0016787">
    <property type="term" value="F:hydrolase activity"/>
    <property type="evidence" value="ECO:0007669"/>
    <property type="project" value="UniProtKB-KW"/>
</dbReference>
<dbReference type="PANTHER" id="PTHR30408">
    <property type="entry name" value="TYPE-1 RESTRICTION ENZYME ECOKI SPECIFICITY PROTEIN"/>
    <property type="match status" value="1"/>
</dbReference>
<dbReference type="InterPro" id="IPR044946">
    <property type="entry name" value="Restrct_endonuc_typeI_TRD_sf"/>
</dbReference>
<dbReference type="Gene3D" id="3.90.220.20">
    <property type="entry name" value="DNA methylase specificity domains"/>
    <property type="match status" value="2"/>
</dbReference>
<comment type="caution">
    <text evidence="5">The sequence shown here is derived from an EMBL/GenBank/DDBJ whole genome shotgun (WGS) entry which is preliminary data.</text>
</comment>
<keyword evidence="2" id="KW-0680">Restriction system</keyword>
<evidence type="ECO:0000259" key="4">
    <source>
        <dbReference type="Pfam" id="PF01420"/>
    </source>
</evidence>
<dbReference type="PANTHER" id="PTHR30408:SF13">
    <property type="entry name" value="TYPE I RESTRICTION ENZYME HINDI SPECIFICITY SUBUNIT"/>
    <property type="match status" value="1"/>
</dbReference>
<dbReference type="Gene3D" id="1.10.287.1120">
    <property type="entry name" value="Bipartite methylase S protein"/>
    <property type="match status" value="1"/>
</dbReference>
<dbReference type="RefSeq" id="WP_380431301.1">
    <property type="nucleotide sequence ID" value="NZ_JBHSAC010000045.1"/>
</dbReference>
<comment type="similarity">
    <text evidence="1">Belongs to the type-I restriction system S methylase family.</text>
</comment>
<dbReference type="GO" id="GO:0004519">
    <property type="term" value="F:endonuclease activity"/>
    <property type="evidence" value="ECO:0007669"/>
    <property type="project" value="UniProtKB-KW"/>
</dbReference>
<keyword evidence="5" id="KW-0378">Hydrolase</keyword>
<dbReference type="CDD" id="cd17273">
    <property type="entry name" value="RMtype1_S_EcoJA69PI-TRD1-CR1_like"/>
    <property type="match status" value="1"/>
</dbReference>
<protein>
    <submittedName>
        <fullName evidence="5">Restriction endonuclease subunit S</fullName>
        <ecNumber evidence="5">3.1.21.-</ecNumber>
    </submittedName>
</protein>